<protein>
    <submittedName>
        <fullName evidence="2">MobB</fullName>
    </submittedName>
</protein>
<dbReference type="EMBL" id="MH316128">
    <property type="protein sequence ID" value="AWU47609.1"/>
    <property type="molecule type" value="Genomic_DNA"/>
</dbReference>
<dbReference type="RefSeq" id="WP_014386370.1">
    <property type="nucleotide sequence ID" value="NZ_CP026857.1"/>
</dbReference>
<keyword evidence="2" id="KW-0614">Plasmid</keyword>
<keyword evidence="1" id="KW-0472">Membrane</keyword>
<geneLocation type="plasmid" evidence="2">
    <name>pKKM48</name>
</geneLocation>
<dbReference type="Pfam" id="PF04837">
    <property type="entry name" value="MbeB_N"/>
    <property type="match status" value="1"/>
</dbReference>
<organism evidence="2">
    <name type="scientific">Mannheimia haemolytica</name>
    <name type="common">Pasteurella haemolytica</name>
    <dbReference type="NCBI Taxonomy" id="75985"/>
    <lineage>
        <taxon>Bacteria</taxon>
        <taxon>Pseudomonadati</taxon>
        <taxon>Pseudomonadota</taxon>
        <taxon>Gammaproteobacteria</taxon>
        <taxon>Pasteurellales</taxon>
        <taxon>Pasteurellaceae</taxon>
        <taxon>Mannheimia</taxon>
    </lineage>
</organism>
<keyword evidence="1" id="KW-1133">Transmembrane helix</keyword>
<dbReference type="InterPro" id="IPR006922">
    <property type="entry name" value="MbeB-like"/>
</dbReference>
<dbReference type="AlphaFoldDB" id="A0A3Q8G8H7"/>
<reference evidence="2" key="1">
    <citation type="journal article" date="2018" name="J. Antimicrob. Chemother.">
        <title>Plasmid-located extended-spectrum beta-lactamase gene blaROB-2 in Mannheimia haemolytica.</title>
        <authorList>
            <person name="Kadlec K."/>
            <person name="Watts J.L."/>
            <person name="Schwarz S."/>
            <person name="Sweeney M.T."/>
        </authorList>
    </citation>
    <scope>NUCLEOTIDE SEQUENCE</scope>
    <source>
        <strain evidence="2">48</strain>
        <plasmid evidence="2">pKKM48</plasmid>
    </source>
</reference>
<sequence length="160" mass="18007">MSKILDLAQTFQQTSQKELESTSEIVQNAIKRHEQNLIQQLQHAGNNLAENIQIEQAKLIKNTVRMYRLPTLIALTILALIAITAGVLTWQAKNAYQEMTEWQNSAEIAKEQSGGIKLSTCKTEKGIKPCVAVDKDFINSTWGENLKVIEIQETKKQGKK</sequence>
<name>A0A3Q8G8H7_MANHA</name>
<feature type="transmembrane region" description="Helical" evidence="1">
    <location>
        <begin position="69"/>
        <end position="90"/>
    </location>
</feature>
<keyword evidence="1" id="KW-0812">Transmembrane</keyword>
<proteinExistence type="predicted"/>
<evidence type="ECO:0000313" key="2">
    <source>
        <dbReference type="EMBL" id="AWU47609.1"/>
    </source>
</evidence>
<accession>A0A3Q8G8H7</accession>
<gene>
    <name evidence="2" type="primary">mobB</name>
</gene>
<evidence type="ECO:0000256" key="1">
    <source>
        <dbReference type="SAM" id="Phobius"/>
    </source>
</evidence>